<feature type="binding site" evidence="8">
    <location>
        <begin position="181"/>
        <end position="188"/>
    </location>
    <ligand>
        <name>GTP</name>
        <dbReference type="ChEBI" id="CHEBI:37565"/>
        <label>2</label>
    </ligand>
</feature>
<keyword evidence="6 8" id="KW-0342">GTP-binding</keyword>
<dbReference type="Gene3D" id="3.30.300.20">
    <property type="match status" value="1"/>
</dbReference>
<feature type="domain" description="EngA-type G" evidence="11">
    <location>
        <begin position="175"/>
        <end position="350"/>
    </location>
</feature>
<dbReference type="Pfam" id="PF14714">
    <property type="entry name" value="KH_dom-like"/>
    <property type="match status" value="1"/>
</dbReference>
<evidence type="ECO:0000256" key="10">
    <source>
        <dbReference type="RuleBase" id="RU004481"/>
    </source>
</evidence>
<dbReference type="Gene3D" id="3.40.50.300">
    <property type="entry name" value="P-loop containing nucleotide triphosphate hydrolases"/>
    <property type="match status" value="2"/>
</dbReference>
<evidence type="ECO:0000256" key="9">
    <source>
        <dbReference type="PROSITE-ProRule" id="PRU01049"/>
    </source>
</evidence>
<gene>
    <name evidence="8" type="primary">der</name>
    <name evidence="12" type="ORF">AL399_05260</name>
</gene>
<dbReference type="EMBL" id="LIIK01000021">
    <property type="protein sequence ID" value="KQM08802.1"/>
    <property type="molecule type" value="Genomic_DNA"/>
</dbReference>
<evidence type="ECO:0000313" key="13">
    <source>
        <dbReference type="Proteomes" id="UP000054172"/>
    </source>
</evidence>
<reference evidence="12" key="1">
    <citation type="submission" date="2015-08" db="EMBL/GenBank/DDBJ databases">
        <title>Candidatus Bacteriodes Periocalifornicus.</title>
        <authorList>
            <person name="McLean J.S."/>
            <person name="Kelley S."/>
        </authorList>
    </citation>
    <scope>NUCLEOTIDE SEQUENCE [LARGE SCALE GENOMIC DNA]</scope>
    <source>
        <strain evidence="12">12B</strain>
    </source>
</reference>
<dbReference type="GO" id="GO:0042254">
    <property type="term" value="P:ribosome biogenesis"/>
    <property type="evidence" value="ECO:0007669"/>
    <property type="project" value="UniProtKB-KW"/>
</dbReference>
<comment type="similarity">
    <text evidence="1 8 9 10">Belongs to the TRAFAC class TrmE-Era-EngA-EngB-Septin-like GTPase superfamily. EngA (Der) GTPase family.</text>
</comment>
<dbReference type="PANTHER" id="PTHR43834:SF6">
    <property type="entry name" value="GTPASE DER"/>
    <property type="match status" value="1"/>
</dbReference>
<dbReference type="FunFam" id="3.40.50.300:FF:000953">
    <property type="entry name" value="GTPase Der"/>
    <property type="match status" value="1"/>
</dbReference>
<comment type="function">
    <text evidence="8 10">GTPase that plays an essential role in the late steps of ribosome biogenesis.</text>
</comment>
<dbReference type="GO" id="GO:0043022">
    <property type="term" value="F:ribosome binding"/>
    <property type="evidence" value="ECO:0007669"/>
    <property type="project" value="TreeGrafter"/>
</dbReference>
<dbReference type="AlphaFoldDB" id="A0A0Q4B4J3"/>
<evidence type="ECO:0000256" key="6">
    <source>
        <dbReference type="ARBA" id="ARBA00023134"/>
    </source>
</evidence>
<keyword evidence="3 8" id="KW-0690">Ribosome biogenesis</keyword>
<dbReference type="STRING" id="1702214.AL399_05260"/>
<dbReference type="InterPro" id="IPR005225">
    <property type="entry name" value="Small_GTP-bd"/>
</dbReference>
<dbReference type="InterPro" id="IPR006073">
    <property type="entry name" value="GTP-bd"/>
</dbReference>
<dbReference type="PIRSF" id="PIRSF006485">
    <property type="entry name" value="GTP-binding_EngA"/>
    <property type="match status" value="1"/>
</dbReference>
<dbReference type="SUPFAM" id="SSF52540">
    <property type="entry name" value="P-loop containing nucleoside triphosphate hydrolases"/>
    <property type="match status" value="2"/>
</dbReference>
<dbReference type="FunFam" id="3.30.300.20:FF:000004">
    <property type="entry name" value="GTPase Der"/>
    <property type="match status" value="1"/>
</dbReference>
<dbReference type="InterPro" id="IPR015946">
    <property type="entry name" value="KH_dom-like_a/b"/>
</dbReference>
<feature type="binding site" evidence="8">
    <location>
        <begin position="119"/>
        <end position="122"/>
    </location>
    <ligand>
        <name>GTP</name>
        <dbReference type="ChEBI" id="CHEBI:37565"/>
        <label>1</label>
    </ligand>
</feature>
<sequence>MAGIVAIVGRPNVGKSTLFNRLVGHRAAIVDEQSGVTRDRIYGRTEWIGTEFSVIDTGGYVANSDEMFDREIRKQAEIALQEADVVVLVVDVLTGVTDLDSQVALMLRQAGKPTVLVVNKVDDNVRRADAYEFYSLGLGDPYPISAINGTGTGEFLDRVVSLLPQGEIEADDHLPRITIVGRPNVGKSSMVNALVGEERNIVTPIAGTTRDAIGSRYNKFGHDFIMVDTAGLRKRAKVNEDLEYYSVIRAIRAVELSDVCLLVIDATRGFEGQDQTIFDLIQRNRKGIVIVVNKWDLIEKNTHTTEEFTARIQQEIAPFTDVPIYFTSAITKQRLLKVLDAAIEVYEHRRQRIPTSKLNEALLPAIEAVPPPAVQGKYIRIKYVTQLPTPWPAFAFFCNLPQYVKAPYKRYLENKIREAFPFQGVPIQIFMRPK</sequence>
<dbReference type="InterPro" id="IPR027417">
    <property type="entry name" value="P-loop_NTPase"/>
</dbReference>
<dbReference type="CDD" id="cd01895">
    <property type="entry name" value="EngA2"/>
    <property type="match status" value="1"/>
</dbReference>
<proteinExistence type="inferred from homology"/>
<keyword evidence="4 10" id="KW-0677">Repeat</keyword>
<dbReference type="PROSITE" id="PS51712">
    <property type="entry name" value="G_ENGA"/>
    <property type="match status" value="2"/>
</dbReference>
<evidence type="ECO:0000256" key="2">
    <source>
        <dbReference type="ARBA" id="ARBA00020953"/>
    </source>
</evidence>
<protein>
    <recommendedName>
        <fullName evidence="2 8">GTPase Der</fullName>
    </recommendedName>
    <alternativeName>
        <fullName evidence="7 8">GTP-binding protein EngA</fullName>
    </alternativeName>
</protein>
<keyword evidence="5 8" id="KW-0547">Nucleotide-binding</keyword>
<dbReference type="InterPro" id="IPR031166">
    <property type="entry name" value="G_ENGA"/>
</dbReference>
<evidence type="ECO:0000313" key="12">
    <source>
        <dbReference type="EMBL" id="KQM08802.1"/>
    </source>
</evidence>
<dbReference type="InterPro" id="IPR016484">
    <property type="entry name" value="GTPase_Der"/>
</dbReference>
<evidence type="ECO:0000256" key="5">
    <source>
        <dbReference type="ARBA" id="ARBA00022741"/>
    </source>
</evidence>
<feature type="binding site" evidence="8">
    <location>
        <begin position="293"/>
        <end position="296"/>
    </location>
    <ligand>
        <name>GTP</name>
        <dbReference type="ChEBI" id="CHEBI:37565"/>
        <label>2</label>
    </ligand>
</feature>
<accession>A0A0Q4B4J3</accession>
<evidence type="ECO:0000256" key="1">
    <source>
        <dbReference type="ARBA" id="ARBA00008279"/>
    </source>
</evidence>
<evidence type="ECO:0000259" key="11">
    <source>
        <dbReference type="PROSITE" id="PS51712"/>
    </source>
</evidence>
<dbReference type="HAMAP" id="MF_00195">
    <property type="entry name" value="GTPase_Der"/>
    <property type="match status" value="1"/>
</dbReference>
<dbReference type="NCBIfam" id="TIGR03594">
    <property type="entry name" value="GTPase_EngA"/>
    <property type="match status" value="1"/>
</dbReference>
<feature type="binding site" evidence="8">
    <location>
        <begin position="56"/>
        <end position="60"/>
    </location>
    <ligand>
        <name>GTP</name>
        <dbReference type="ChEBI" id="CHEBI:37565"/>
        <label>1</label>
    </ligand>
</feature>
<evidence type="ECO:0000256" key="4">
    <source>
        <dbReference type="ARBA" id="ARBA00022737"/>
    </source>
</evidence>
<comment type="caution">
    <text evidence="12">The sequence shown here is derived from an EMBL/GenBank/DDBJ whole genome shotgun (WGS) entry which is preliminary data.</text>
</comment>
<dbReference type="FunFam" id="3.40.50.300:FF:000040">
    <property type="entry name" value="GTPase Der"/>
    <property type="match status" value="1"/>
</dbReference>
<dbReference type="PANTHER" id="PTHR43834">
    <property type="entry name" value="GTPASE DER"/>
    <property type="match status" value="1"/>
</dbReference>
<feature type="binding site" evidence="8">
    <location>
        <begin position="228"/>
        <end position="232"/>
    </location>
    <ligand>
        <name>GTP</name>
        <dbReference type="ChEBI" id="CHEBI:37565"/>
        <label>2</label>
    </ligand>
</feature>
<dbReference type="NCBIfam" id="TIGR00231">
    <property type="entry name" value="small_GTP"/>
    <property type="match status" value="2"/>
</dbReference>
<dbReference type="Proteomes" id="UP000054172">
    <property type="component" value="Unassembled WGS sequence"/>
</dbReference>
<comment type="subunit">
    <text evidence="8">Associates with the 50S ribosomal subunit.</text>
</comment>
<organism evidence="12 13">
    <name type="scientific">Candidatus [Bacteroides] periocalifornicus</name>
    <dbReference type="NCBI Taxonomy" id="1702214"/>
    <lineage>
        <taxon>Bacteria</taxon>
        <taxon>Pseudomonadati</taxon>
        <taxon>Bacteroidota</taxon>
    </lineage>
</organism>
<evidence type="ECO:0000256" key="3">
    <source>
        <dbReference type="ARBA" id="ARBA00022517"/>
    </source>
</evidence>
<evidence type="ECO:0000256" key="7">
    <source>
        <dbReference type="ARBA" id="ARBA00032345"/>
    </source>
</evidence>
<dbReference type="PRINTS" id="PR00326">
    <property type="entry name" value="GTP1OBG"/>
</dbReference>
<feature type="domain" description="EngA-type G" evidence="11">
    <location>
        <begin position="3"/>
        <end position="167"/>
    </location>
</feature>
<keyword evidence="13" id="KW-1185">Reference proteome</keyword>
<evidence type="ECO:0000256" key="8">
    <source>
        <dbReference type="HAMAP-Rule" id="MF_00195"/>
    </source>
</evidence>
<dbReference type="PATRIC" id="fig|1702214.3.peg.2074"/>
<name>A0A0Q4B4J3_9BACT</name>
<feature type="binding site" evidence="8">
    <location>
        <begin position="9"/>
        <end position="16"/>
    </location>
    <ligand>
        <name>GTP</name>
        <dbReference type="ChEBI" id="CHEBI:37565"/>
        <label>1</label>
    </ligand>
</feature>
<dbReference type="InterPro" id="IPR032859">
    <property type="entry name" value="KH_dom-like"/>
</dbReference>
<dbReference type="GO" id="GO:0005525">
    <property type="term" value="F:GTP binding"/>
    <property type="evidence" value="ECO:0007669"/>
    <property type="project" value="UniProtKB-UniRule"/>
</dbReference>
<dbReference type="Pfam" id="PF01926">
    <property type="entry name" value="MMR_HSR1"/>
    <property type="match status" value="2"/>
</dbReference>
<dbReference type="CDD" id="cd01894">
    <property type="entry name" value="EngA1"/>
    <property type="match status" value="1"/>
</dbReference>